<proteinExistence type="predicted"/>
<name>A0A9N8HXE5_9STRA</name>
<dbReference type="GO" id="GO:0032259">
    <property type="term" value="P:methylation"/>
    <property type="evidence" value="ECO:0007669"/>
    <property type="project" value="UniProtKB-KW"/>
</dbReference>
<evidence type="ECO:0000313" key="3">
    <source>
        <dbReference type="Proteomes" id="UP001153069"/>
    </source>
</evidence>
<dbReference type="EMBL" id="CAICTM010002190">
    <property type="protein sequence ID" value="CAB9528295.1"/>
    <property type="molecule type" value="Genomic_DNA"/>
</dbReference>
<comment type="caution">
    <text evidence="2">The sequence shown here is derived from an EMBL/GenBank/DDBJ whole genome shotgun (WGS) entry which is preliminary data.</text>
</comment>
<dbReference type="OrthoDB" id="199445at2759"/>
<feature type="domain" description="Methyltransferase type 11" evidence="1">
    <location>
        <begin position="115"/>
        <end position="193"/>
    </location>
</feature>
<accession>A0A9N8HXE5</accession>
<sequence length="293" mass="33706">MVGRKKQSTAARCTGKLLLLLLMVMALKLHSNSSLKGLSLRQLRKEDLNSNLVLPTIQFPALPDRSVEYNPNPIPLNETVDNKSFKFPESDIMHRYLDGLEGVEVGSATHNGFGLHTVNVDFTFEPTLYQKEQIDFVGQYRRVDVKASADRLPWADGVVDFVLSSHVIEHFHDPIKVVCEWLRVVRVGGYVAIIAPHKERTFDKDRERTPWEEIRLRHYRFESGELVDAAFDSLQHWCVWITDDFLEIAKHMHWKVVEWQDADDKVGNGFTIIMQKTPSSLRNCPVQRQGDKL</sequence>
<reference evidence="2" key="1">
    <citation type="submission" date="2020-06" db="EMBL/GenBank/DDBJ databases">
        <authorList>
            <consortium name="Plant Systems Biology data submission"/>
        </authorList>
    </citation>
    <scope>NUCLEOTIDE SEQUENCE</scope>
    <source>
        <strain evidence="2">D6</strain>
    </source>
</reference>
<dbReference type="AlphaFoldDB" id="A0A9N8HXE5"/>
<dbReference type="InterPro" id="IPR013216">
    <property type="entry name" value="Methyltransf_11"/>
</dbReference>
<dbReference type="InterPro" id="IPR029063">
    <property type="entry name" value="SAM-dependent_MTases_sf"/>
</dbReference>
<keyword evidence="2" id="KW-0808">Transferase</keyword>
<gene>
    <name evidence="2" type="ORF">SEMRO_2192_G318430.1</name>
</gene>
<keyword evidence="2" id="KW-0489">Methyltransferase</keyword>
<protein>
    <submittedName>
        <fullName evidence="2">Methyltransferase, type 11</fullName>
    </submittedName>
</protein>
<evidence type="ECO:0000313" key="2">
    <source>
        <dbReference type="EMBL" id="CAB9528295.1"/>
    </source>
</evidence>
<dbReference type="Pfam" id="PF08241">
    <property type="entry name" value="Methyltransf_11"/>
    <property type="match status" value="1"/>
</dbReference>
<dbReference type="Gene3D" id="3.40.50.150">
    <property type="entry name" value="Vaccinia Virus protein VP39"/>
    <property type="match status" value="1"/>
</dbReference>
<dbReference type="SUPFAM" id="SSF53335">
    <property type="entry name" value="S-adenosyl-L-methionine-dependent methyltransferases"/>
    <property type="match status" value="1"/>
</dbReference>
<dbReference type="GO" id="GO:0008757">
    <property type="term" value="F:S-adenosylmethionine-dependent methyltransferase activity"/>
    <property type="evidence" value="ECO:0007669"/>
    <property type="project" value="InterPro"/>
</dbReference>
<organism evidence="2 3">
    <name type="scientific">Seminavis robusta</name>
    <dbReference type="NCBI Taxonomy" id="568900"/>
    <lineage>
        <taxon>Eukaryota</taxon>
        <taxon>Sar</taxon>
        <taxon>Stramenopiles</taxon>
        <taxon>Ochrophyta</taxon>
        <taxon>Bacillariophyta</taxon>
        <taxon>Bacillariophyceae</taxon>
        <taxon>Bacillariophycidae</taxon>
        <taxon>Naviculales</taxon>
        <taxon>Naviculaceae</taxon>
        <taxon>Seminavis</taxon>
    </lineage>
</organism>
<evidence type="ECO:0000259" key="1">
    <source>
        <dbReference type="Pfam" id="PF08241"/>
    </source>
</evidence>
<dbReference type="Proteomes" id="UP001153069">
    <property type="component" value="Unassembled WGS sequence"/>
</dbReference>
<keyword evidence="3" id="KW-1185">Reference proteome</keyword>